<dbReference type="EMBL" id="HG793127">
    <property type="protein sequence ID" value="CDK26512.1"/>
    <property type="molecule type" value="Genomic_DNA"/>
</dbReference>
<sequence length="367" mass="41756">MAFNQQHNYQQHGGLHRYPSNLEAVHQSPPSSRGSHLIDSEWILFSPNASLDGESEILEEGTSYGDVLSTEDPSSYREESEVDVSRLSETGELIFDEEDRRLRRLQEEGESEEDDDDLVQNLSDVHADVSALELESEDLNTRIDKWRKQQIADILKDIKQVAGGSQPISQEKRELIQSWGIDDSTFDITNSTTMSGSRRNDLETSSRKNYYGSDILQKYSSKDLRIIKKVVHRLSRSLLKDTDLVMAVDHKHTPNRKATFSGHYSNYLRNMNALNREEVIQSRPPSPVQSMMSNRQLEKYLPIFLRNLIASNLMSNDDPTPTASTVNLHASPQNDNFWNNDLKSCNSSLLTISTNSIIFNKVLHEVS</sequence>
<keyword evidence="4" id="KW-1185">Reference proteome</keyword>
<protein>
    <submittedName>
        <fullName evidence="3">Uncharacterized protein</fullName>
    </submittedName>
</protein>
<evidence type="ECO:0000256" key="2">
    <source>
        <dbReference type="SAM" id="MobiDB-lite"/>
    </source>
</evidence>
<evidence type="ECO:0000313" key="4">
    <source>
        <dbReference type="Proteomes" id="UP000019384"/>
    </source>
</evidence>
<dbReference type="OrthoDB" id="3992524at2759"/>
<feature type="coiled-coil region" evidence="1">
    <location>
        <begin position="95"/>
        <end position="149"/>
    </location>
</feature>
<dbReference type="Proteomes" id="UP000019384">
    <property type="component" value="Unassembled WGS sequence"/>
</dbReference>
<dbReference type="AlphaFoldDB" id="W6MNC3"/>
<accession>W6MNC3</accession>
<dbReference type="HOGENOM" id="CLU_754524_0_0_1"/>
<dbReference type="GeneID" id="34519903"/>
<feature type="region of interest" description="Disordered" evidence="2">
    <location>
        <begin position="63"/>
        <end position="83"/>
    </location>
</feature>
<organism evidence="3 4">
    <name type="scientific">Kuraishia capsulata CBS 1993</name>
    <dbReference type="NCBI Taxonomy" id="1382522"/>
    <lineage>
        <taxon>Eukaryota</taxon>
        <taxon>Fungi</taxon>
        <taxon>Dikarya</taxon>
        <taxon>Ascomycota</taxon>
        <taxon>Saccharomycotina</taxon>
        <taxon>Pichiomycetes</taxon>
        <taxon>Pichiales</taxon>
        <taxon>Pichiaceae</taxon>
        <taxon>Kuraishia</taxon>
    </lineage>
</organism>
<feature type="compositionally biased region" description="Basic and acidic residues" evidence="2">
    <location>
        <begin position="74"/>
        <end position="83"/>
    </location>
</feature>
<proteinExistence type="predicted"/>
<gene>
    <name evidence="3" type="ORF">KUCA_T00002484001</name>
</gene>
<reference evidence="3" key="2">
    <citation type="submission" date="2014-02" db="EMBL/GenBank/DDBJ databases">
        <title>Complete DNA sequence of /Kuraishia capsulata/ illustrates novel genomic features among budding yeasts (/Saccharomycotina/).</title>
        <authorList>
            <person name="Morales L."/>
            <person name="Noel B."/>
            <person name="Porcel B."/>
            <person name="Marcet-Houben M."/>
            <person name="Hullo M-F."/>
            <person name="Sacerdot C."/>
            <person name="Tekaia F."/>
            <person name="Leh-Louis V."/>
            <person name="Despons L."/>
            <person name="Khanna V."/>
            <person name="Aury J-M."/>
            <person name="Barbe V."/>
            <person name="Couloux A."/>
            <person name="Labadie K."/>
            <person name="Pelletier E."/>
            <person name="Souciet J-L."/>
            <person name="Boekhout T."/>
            <person name="Gabaldon T."/>
            <person name="Wincker P."/>
            <person name="Dujon B."/>
        </authorList>
    </citation>
    <scope>NUCLEOTIDE SEQUENCE</scope>
    <source>
        <strain evidence="3">CBS 1993</strain>
    </source>
</reference>
<keyword evidence="1" id="KW-0175">Coiled coil</keyword>
<evidence type="ECO:0000313" key="3">
    <source>
        <dbReference type="EMBL" id="CDK26512.1"/>
    </source>
</evidence>
<reference evidence="3" key="1">
    <citation type="submission" date="2013-12" db="EMBL/GenBank/DDBJ databases">
        <authorList>
            <person name="Genoscope - CEA"/>
        </authorList>
    </citation>
    <scope>NUCLEOTIDE SEQUENCE</scope>
    <source>
        <strain evidence="3">CBS 1993</strain>
    </source>
</reference>
<evidence type="ECO:0000256" key="1">
    <source>
        <dbReference type="SAM" id="Coils"/>
    </source>
</evidence>
<name>W6MNC3_9ASCO</name>
<dbReference type="RefSeq" id="XP_022458515.1">
    <property type="nucleotide sequence ID" value="XM_022602740.1"/>
</dbReference>